<sequence length="287" mass="31746">MGTYWSQTFPPTSNFNVDNMTDLSGKVVIVTGGNSGVGKEIIRALLLHNAKVYMASRNVQKARIAIEELSAETGREALFLQLDLSSLREVKQAAEEFVSKERELHALVNNGAVMYLTRVPRSMDVSEDGFDVTWATNVLGPFYLSKLLLPTMMATAEHPVTRAAHITFTSSVVQTTGIKWDTLKDTPERRKLGPDQRYMQSKFANVVLAQEFARRYGDKGIISVSDLFLRPPAMGALTTLWGISGENQGLNGKHLIPIARIGTPSEEPQDLELGSKLWHLLEESVSV</sequence>
<evidence type="ECO:0000313" key="1">
    <source>
        <dbReference type="EMBL" id="KAJ3804192.1"/>
    </source>
</evidence>
<accession>A0ACC1THJ5</accession>
<dbReference type="Proteomes" id="UP001163835">
    <property type="component" value="Unassembled WGS sequence"/>
</dbReference>
<proteinExistence type="predicted"/>
<evidence type="ECO:0000313" key="2">
    <source>
        <dbReference type="Proteomes" id="UP001163835"/>
    </source>
</evidence>
<dbReference type="EMBL" id="MU796207">
    <property type="protein sequence ID" value="KAJ3804192.1"/>
    <property type="molecule type" value="Genomic_DNA"/>
</dbReference>
<organism evidence="1 2">
    <name type="scientific">Lentinula aff. lateritia</name>
    <dbReference type="NCBI Taxonomy" id="2804960"/>
    <lineage>
        <taxon>Eukaryota</taxon>
        <taxon>Fungi</taxon>
        <taxon>Dikarya</taxon>
        <taxon>Basidiomycota</taxon>
        <taxon>Agaricomycotina</taxon>
        <taxon>Agaricomycetes</taxon>
        <taxon>Agaricomycetidae</taxon>
        <taxon>Agaricales</taxon>
        <taxon>Marasmiineae</taxon>
        <taxon>Omphalotaceae</taxon>
        <taxon>Lentinula</taxon>
    </lineage>
</organism>
<comment type="caution">
    <text evidence="1">The sequence shown here is derived from an EMBL/GenBank/DDBJ whole genome shotgun (WGS) entry which is preliminary data.</text>
</comment>
<name>A0ACC1THJ5_9AGAR</name>
<keyword evidence="2" id="KW-1185">Reference proteome</keyword>
<gene>
    <name evidence="1" type="ORF">F5876DRAFT_91863</name>
</gene>
<reference evidence="1" key="1">
    <citation type="submission" date="2022-09" db="EMBL/GenBank/DDBJ databases">
        <title>A Global Phylogenomic Analysis of the Shiitake Genus Lentinula.</title>
        <authorList>
            <consortium name="DOE Joint Genome Institute"/>
            <person name="Sierra-Patev S."/>
            <person name="Min B."/>
            <person name="Naranjo-Ortiz M."/>
            <person name="Looney B."/>
            <person name="Konkel Z."/>
            <person name="Slot J.C."/>
            <person name="Sakamoto Y."/>
            <person name="Steenwyk J.L."/>
            <person name="Rokas A."/>
            <person name="Carro J."/>
            <person name="Camarero S."/>
            <person name="Ferreira P."/>
            <person name="Molpeceres G."/>
            <person name="Ruiz-Duenas F.J."/>
            <person name="Serrano A."/>
            <person name="Henrissat B."/>
            <person name="Drula E."/>
            <person name="Hughes K.W."/>
            <person name="Mata J.L."/>
            <person name="Ishikawa N.K."/>
            <person name="Vargas-Isla R."/>
            <person name="Ushijima S."/>
            <person name="Smith C.A."/>
            <person name="Ahrendt S."/>
            <person name="Andreopoulos W."/>
            <person name="He G."/>
            <person name="Labutti K."/>
            <person name="Lipzen A."/>
            <person name="Ng V."/>
            <person name="Riley R."/>
            <person name="Sandor L."/>
            <person name="Barry K."/>
            <person name="Martinez A.T."/>
            <person name="Xiao Y."/>
            <person name="Gibbons J.G."/>
            <person name="Terashima K."/>
            <person name="Grigoriev I.V."/>
            <person name="Hibbett D.S."/>
        </authorList>
    </citation>
    <scope>NUCLEOTIDE SEQUENCE</scope>
    <source>
        <strain evidence="1">TMI1499</strain>
    </source>
</reference>
<protein>
    <submittedName>
        <fullName evidence="1">NAD-binding protein</fullName>
    </submittedName>
</protein>